<dbReference type="Proteomes" id="UP001164286">
    <property type="component" value="Unassembled WGS sequence"/>
</dbReference>
<organism evidence="1 2">
    <name type="scientific">Dioszegia hungarica</name>
    <dbReference type="NCBI Taxonomy" id="4972"/>
    <lineage>
        <taxon>Eukaryota</taxon>
        <taxon>Fungi</taxon>
        <taxon>Dikarya</taxon>
        <taxon>Basidiomycota</taxon>
        <taxon>Agaricomycotina</taxon>
        <taxon>Tremellomycetes</taxon>
        <taxon>Tremellales</taxon>
        <taxon>Bulleribasidiaceae</taxon>
        <taxon>Dioszegia</taxon>
    </lineage>
</organism>
<sequence>MFTVTPDRPQRVDLSSYTIRLANVAQEIEHWRASYVHWGRGKDWAVEKCKSEGDWGREGGFRCWVLVRRDAVEGPIYSGCETFRRKAFQRENGSNEVRDTFSYAVASVVTPEPLQRQGYASHLLSLLHYLLGDPVSLPPFPTHRWGPPPPLLSAADHAQFPPGIASVLFSDVGSTFYERATIGLDWTGYIVEEESCHQVTWELKHRPGPTEHQWDWIYLRDLSAVSGELSRGARKRMESAHPDSTTSVWAPDPASDGTLAFVPTTAVWWRSNPTSVLEAEICGVRLPAIKADQEEAIVLFTAGQALIGDAMLVTYVHNLDADQLPLLNEALDEVGSRMGLKEGWIWGLEQASELGKAWMSLSGRKVKAGRRDETMGHLLGVAWYGTPESRGELADSAMWTWC</sequence>
<comment type="caution">
    <text evidence="1">The sequence shown here is derived from an EMBL/GenBank/DDBJ whole genome shotgun (WGS) entry which is preliminary data.</text>
</comment>
<dbReference type="GeneID" id="77725994"/>
<dbReference type="RefSeq" id="XP_052947055.1">
    <property type="nucleotide sequence ID" value="XM_053086793.1"/>
</dbReference>
<name>A0AA38HBC9_9TREE</name>
<keyword evidence="2" id="KW-1185">Reference proteome</keyword>
<dbReference type="AlphaFoldDB" id="A0AA38HBC9"/>
<reference evidence="1" key="1">
    <citation type="journal article" date="2022" name="G3 (Bethesda)">
        <title>High quality genome of the basidiomycete yeast Dioszegia hungarica PDD-24b-2 isolated from cloud water.</title>
        <authorList>
            <person name="Jarrige D."/>
            <person name="Haridas S."/>
            <person name="Bleykasten-Grosshans C."/>
            <person name="Joly M."/>
            <person name="Nadalig T."/>
            <person name="Sancelme M."/>
            <person name="Vuilleumier S."/>
            <person name="Grigoriev I.V."/>
            <person name="Amato P."/>
            <person name="Bringel F."/>
        </authorList>
    </citation>
    <scope>NUCLEOTIDE SEQUENCE</scope>
    <source>
        <strain evidence="1">PDD-24b-2</strain>
    </source>
</reference>
<evidence type="ECO:0008006" key="3">
    <source>
        <dbReference type="Google" id="ProtNLM"/>
    </source>
</evidence>
<dbReference type="PANTHER" id="PTHR34815:SF2">
    <property type="entry name" value="N-ACETYLTRANSFERASE DOMAIN-CONTAINING PROTEIN"/>
    <property type="match status" value="1"/>
</dbReference>
<gene>
    <name evidence="1" type="ORF">MKK02DRAFT_23838</name>
</gene>
<protein>
    <recommendedName>
        <fullName evidence="3">N-acetyltransferase domain-containing protein</fullName>
    </recommendedName>
</protein>
<proteinExistence type="predicted"/>
<dbReference type="PANTHER" id="PTHR34815">
    <property type="entry name" value="LYSINE ACETYLTRANSFERASE"/>
    <property type="match status" value="1"/>
</dbReference>
<dbReference type="InterPro" id="IPR053013">
    <property type="entry name" value="LAT"/>
</dbReference>
<evidence type="ECO:0000313" key="1">
    <source>
        <dbReference type="EMBL" id="KAI9637278.1"/>
    </source>
</evidence>
<evidence type="ECO:0000313" key="2">
    <source>
        <dbReference type="Proteomes" id="UP001164286"/>
    </source>
</evidence>
<dbReference type="EMBL" id="JAKWFO010000004">
    <property type="protein sequence ID" value="KAI9637278.1"/>
    <property type="molecule type" value="Genomic_DNA"/>
</dbReference>
<accession>A0AA38HBC9</accession>